<protein>
    <recommendedName>
        <fullName evidence="1">DNA ligase D 3'-phosphoesterase domain-containing protein</fullName>
    </recommendedName>
</protein>
<proteinExistence type="predicted"/>
<comment type="caution">
    <text evidence="2">The sequence shown here is derived from an EMBL/GenBank/DDBJ whole genome shotgun (WGS) entry which is preliminary data.</text>
</comment>
<evidence type="ECO:0000313" key="2">
    <source>
        <dbReference type="EMBL" id="HGT39198.1"/>
    </source>
</evidence>
<name>A0A7C4LM24_9PLAN</name>
<organism evidence="2">
    <name type="scientific">Schlesneria paludicola</name>
    <dbReference type="NCBI Taxonomy" id="360056"/>
    <lineage>
        <taxon>Bacteria</taxon>
        <taxon>Pseudomonadati</taxon>
        <taxon>Planctomycetota</taxon>
        <taxon>Planctomycetia</taxon>
        <taxon>Planctomycetales</taxon>
        <taxon>Planctomycetaceae</taxon>
        <taxon>Schlesneria</taxon>
    </lineage>
</organism>
<dbReference type="EMBL" id="DSVQ01000012">
    <property type="protein sequence ID" value="HGT39198.1"/>
    <property type="molecule type" value="Genomic_DNA"/>
</dbReference>
<accession>A0A7C4LM24</accession>
<evidence type="ECO:0000259" key="1">
    <source>
        <dbReference type="Pfam" id="PF13298"/>
    </source>
</evidence>
<dbReference type="Pfam" id="PF13298">
    <property type="entry name" value="LigD_N"/>
    <property type="match status" value="1"/>
</dbReference>
<dbReference type="AlphaFoldDB" id="A0A7C4LM24"/>
<reference evidence="2" key="1">
    <citation type="journal article" date="2020" name="mSystems">
        <title>Genome- and Community-Level Interaction Insights into Carbon Utilization and Element Cycling Functions of Hydrothermarchaeota in Hydrothermal Sediment.</title>
        <authorList>
            <person name="Zhou Z."/>
            <person name="Liu Y."/>
            <person name="Xu W."/>
            <person name="Pan J."/>
            <person name="Luo Z.H."/>
            <person name="Li M."/>
        </authorList>
    </citation>
    <scope>NUCLEOTIDE SEQUENCE [LARGE SCALE GENOMIC DNA]</scope>
    <source>
        <strain evidence="2">SpSt-508</strain>
    </source>
</reference>
<sequence length="128" mass="14936">MRRALGYDAHMRFAILTHDHPLLHWDLLLECGGICRTWRLLAPPDTLAALRAETFPDHRVFYLDYEGPVTGGRGRVSRWDGGRLVWTTARHDFIRVLCQGHRWNGVLTLRQIQGHWWATFAPRQSPIR</sequence>
<dbReference type="InterPro" id="IPR014144">
    <property type="entry name" value="LigD_PE_domain"/>
</dbReference>
<gene>
    <name evidence="2" type="ORF">ENS64_08045</name>
</gene>
<feature type="domain" description="DNA ligase D 3'-phosphoesterase" evidence="1">
    <location>
        <begin position="17"/>
        <end position="105"/>
    </location>
</feature>